<evidence type="ECO:0000313" key="3">
    <source>
        <dbReference type="Proteomes" id="UP000177785"/>
    </source>
</evidence>
<proteinExistence type="predicted"/>
<organism evidence="2 3">
    <name type="scientific">Candidatus Ryanbacteria bacterium RIFCSPHIGHO2_01_FULL_48_27</name>
    <dbReference type="NCBI Taxonomy" id="1802115"/>
    <lineage>
        <taxon>Bacteria</taxon>
        <taxon>Candidatus Ryaniibacteriota</taxon>
    </lineage>
</organism>
<protein>
    <submittedName>
        <fullName evidence="2">Uncharacterized protein</fullName>
    </submittedName>
</protein>
<keyword evidence="1" id="KW-0812">Transmembrane</keyword>
<keyword evidence="1" id="KW-1133">Transmembrane helix</keyword>
<gene>
    <name evidence="2" type="ORF">A2756_04355</name>
</gene>
<dbReference type="EMBL" id="MHNL01000018">
    <property type="protein sequence ID" value="OGZ44634.1"/>
    <property type="molecule type" value="Genomic_DNA"/>
</dbReference>
<evidence type="ECO:0000256" key="1">
    <source>
        <dbReference type="SAM" id="Phobius"/>
    </source>
</evidence>
<dbReference type="Proteomes" id="UP000177785">
    <property type="component" value="Unassembled WGS sequence"/>
</dbReference>
<name>A0A1G2G2U4_9BACT</name>
<keyword evidence="1" id="KW-0472">Membrane</keyword>
<sequence length="176" mass="19127">MSQKRFISIALVVLVAVLVGVTGYFVLNNRSATPTSNNNLPVTGTTPTDWQFIDAGFTLSLPPEWKFNKLQGTDSYVGEFVGDGVNLGFDYGRYSSPLTKDNDPHHIVTYETIDGYKAKIVVPKVVGSGTTGVYFGDLGGGGDGIEKIKLQVSGYNLTASQQEIALKIFHTLKFKR</sequence>
<comment type="caution">
    <text evidence="2">The sequence shown here is derived from an EMBL/GenBank/DDBJ whole genome shotgun (WGS) entry which is preliminary data.</text>
</comment>
<feature type="transmembrane region" description="Helical" evidence="1">
    <location>
        <begin position="6"/>
        <end position="27"/>
    </location>
</feature>
<dbReference type="AlphaFoldDB" id="A0A1G2G2U4"/>
<accession>A0A1G2G2U4</accession>
<evidence type="ECO:0000313" key="2">
    <source>
        <dbReference type="EMBL" id="OGZ44634.1"/>
    </source>
</evidence>
<dbReference type="STRING" id="1802115.A2756_04355"/>
<reference evidence="2 3" key="1">
    <citation type="journal article" date="2016" name="Nat. Commun.">
        <title>Thousands of microbial genomes shed light on interconnected biogeochemical processes in an aquifer system.</title>
        <authorList>
            <person name="Anantharaman K."/>
            <person name="Brown C.T."/>
            <person name="Hug L.A."/>
            <person name="Sharon I."/>
            <person name="Castelle C.J."/>
            <person name="Probst A.J."/>
            <person name="Thomas B.C."/>
            <person name="Singh A."/>
            <person name="Wilkins M.J."/>
            <person name="Karaoz U."/>
            <person name="Brodie E.L."/>
            <person name="Williams K.H."/>
            <person name="Hubbard S.S."/>
            <person name="Banfield J.F."/>
        </authorList>
    </citation>
    <scope>NUCLEOTIDE SEQUENCE [LARGE SCALE GENOMIC DNA]</scope>
</reference>